<feature type="compositionally biased region" description="Polar residues" evidence="1">
    <location>
        <begin position="1"/>
        <end position="38"/>
    </location>
</feature>
<sequence length="66" mass="7236">MLNTPSSSGKADNNISSTRSTTNIRKQQHALFQSSTHKQGLHDVQLPSVASHPTFGYPPPLVMMME</sequence>
<dbReference type="Proteomes" id="UP000824120">
    <property type="component" value="Chromosome 11"/>
</dbReference>
<proteinExistence type="predicted"/>
<evidence type="ECO:0000313" key="2">
    <source>
        <dbReference type="EMBL" id="KAG5575444.1"/>
    </source>
</evidence>
<keyword evidence="3" id="KW-1185">Reference proteome</keyword>
<reference evidence="2 3" key="1">
    <citation type="submission" date="2020-09" db="EMBL/GenBank/DDBJ databases">
        <title>De no assembly of potato wild relative species, Solanum commersonii.</title>
        <authorList>
            <person name="Cho K."/>
        </authorList>
    </citation>
    <scope>NUCLEOTIDE SEQUENCE [LARGE SCALE GENOMIC DNA]</scope>
    <source>
        <strain evidence="2">LZ3.2</strain>
        <tissue evidence="2">Leaf</tissue>
    </source>
</reference>
<evidence type="ECO:0000256" key="1">
    <source>
        <dbReference type="SAM" id="MobiDB-lite"/>
    </source>
</evidence>
<protein>
    <submittedName>
        <fullName evidence="2">Uncharacterized protein</fullName>
    </submittedName>
</protein>
<comment type="caution">
    <text evidence="2">The sequence shown here is derived from an EMBL/GenBank/DDBJ whole genome shotgun (WGS) entry which is preliminary data.</text>
</comment>
<gene>
    <name evidence="2" type="ORF">H5410_055578</name>
</gene>
<dbReference type="EMBL" id="JACXVP010000011">
    <property type="protein sequence ID" value="KAG5575444.1"/>
    <property type="molecule type" value="Genomic_DNA"/>
</dbReference>
<accession>A0A9J5WJS3</accession>
<evidence type="ECO:0000313" key="3">
    <source>
        <dbReference type="Proteomes" id="UP000824120"/>
    </source>
</evidence>
<organism evidence="2 3">
    <name type="scientific">Solanum commersonii</name>
    <name type="common">Commerson's wild potato</name>
    <name type="synonym">Commerson's nightshade</name>
    <dbReference type="NCBI Taxonomy" id="4109"/>
    <lineage>
        <taxon>Eukaryota</taxon>
        <taxon>Viridiplantae</taxon>
        <taxon>Streptophyta</taxon>
        <taxon>Embryophyta</taxon>
        <taxon>Tracheophyta</taxon>
        <taxon>Spermatophyta</taxon>
        <taxon>Magnoliopsida</taxon>
        <taxon>eudicotyledons</taxon>
        <taxon>Gunneridae</taxon>
        <taxon>Pentapetalae</taxon>
        <taxon>asterids</taxon>
        <taxon>lamiids</taxon>
        <taxon>Solanales</taxon>
        <taxon>Solanaceae</taxon>
        <taxon>Solanoideae</taxon>
        <taxon>Solaneae</taxon>
        <taxon>Solanum</taxon>
    </lineage>
</organism>
<feature type="region of interest" description="Disordered" evidence="1">
    <location>
        <begin position="1"/>
        <end position="66"/>
    </location>
</feature>
<name>A0A9J5WJS3_SOLCO</name>
<feature type="compositionally biased region" description="Pro residues" evidence="1">
    <location>
        <begin position="56"/>
        <end position="66"/>
    </location>
</feature>
<dbReference type="AlphaFoldDB" id="A0A9J5WJS3"/>